<evidence type="ECO:0000259" key="5">
    <source>
        <dbReference type="PROSITE" id="PS51296"/>
    </source>
</evidence>
<accession>A0A830FXW1</accession>
<dbReference type="GO" id="GO:0046872">
    <property type="term" value="F:metal ion binding"/>
    <property type="evidence" value="ECO:0007669"/>
    <property type="project" value="UniProtKB-KW"/>
</dbReference>
<dbReference type="EMBL" id="BMOO01000002">
    <property type="protein sequence ID" value="GGM63131.1"/>
    <property type="molecule type" value="Genomic_DNA"/>
</dbReference>
<name>A0A830FXW1_9EURY</name>
<dbReference type="PROSITE" id="PS51296">
    <property type="entry name" value="RIESKE"/>
    <property type="match status" value="1"/>
</dbReference>
<evidence type="ECO:0000256" key="4">
    <source>
        <dbReference type="ARBA" id="ARBA00023014"/>
    </source>
</evidence>
<dbReference type="PANTHER" id="PTHR21496">
    <property type="entry name" value="FERREDOXIN-RELATED"/>
    <property type="match status" value="1"/>
</dbReference>
<feature type="domain" description="Rieske" evidence="5">
    <location>
        <begin position="10"/>
        <end position="103"/>
    </location>
</feature>
<dbReference type="PANTHER" id="PTHR21496:SF23">
    <property type="entry name" value="3-PHENYLPROPIONATE_CINNAMIC ACID DIOXYGENASE FERREDOXIN SUBUNIT"/>
    <property type="match status" value="1"/>
</dbReference>
<dbReference type="Pfam" id="PF00355">
    <property type="entry name" value="Rieske"/>
    <property type="match status" value="1"/>
</dbReference>
<reference evidence="6" key="2">
    <citation type="submission" date="2020-09" db="EMBL/GenBank/DDBJ databases">
        <authorList>
            <person name="Sun Q."/>
            <person name="Ohkuma M."/>
        </authorList>
    </citation>
    <scope>NUCLEOTIDE SEQUENCE</scope>
    <source>
        <strain evidence="6">JCM 16108</strain>
    </source>
</reference>
<evidence type="ECO:0000256" key="3">
    <source>
        <dbReference type="ARBA" id="ARBA00023004"/>
    </source>
</evidence>
<dbReference type="Proteomes" id="UP000765891">
    <property type="component" value="Unassembled WGS sequence"/>
</dbReference>
<protein>
    <submittedName>
        <fullName evidence="7">Nitrite reductase/ring-hydroxylating ferredoxin subunit</fullName>
    </submittedName>
</protein>
<keyword evidence="2" id="KW-0479">Metal-binding</keyword>
<keyword evidence="4" id="KW-0411">Iron-sulfur</keyword>
<sequence>MASEVPEPTRRVCTVDDVTPESPYVGDVDGTEVAVFVLDGEYYALDSTCPHQGGPLEEGRVADGCVHCPWHGWQFDLETGEHAQNVAAATAYEVRVDGDDVYVEV</sequence>
<reference evidence="6" key="1">
    <citation type="journal article" date="2014" name="Int. J. Syst. Evol. Microbiol.">
        <title>Complete genome sequence of Corynebacterium casei LMG S-19264T (=DSM 44701T), isolated from a smear-ripened cheese.</title>
        <authorList>
            <consortium name="US DOE Joint Genome Institute (JGI-PGF)"/>
            <person name="Walter F."/>
            <person name="Albersmeier A."/>
            <person name="Kalinowski J."/>
            <person name="Ruckert C."/>
        </authorList>
    </citation>
    <scope>NUCLEOTIDE SEQUENCE</scope>
    <source>
        <strain evidence="6">JCM 16108</strain>
    </source>
</reference>
<evidence type="ECO:0000256" key="1">
    <source>
        <dbReference type="ARBA" id="ARBA00022714"/>
    </source>
</evidence>
<evidence type="ECO:0000313" key="6">
    <source>
        <dbReference type="EMBL" id="GGM63131.1"/>
    </source>
</evidence>
<evidence type="ECO:0000256" key="2">
    <source>
        <dbReference type="ARBA" id="ARBA00022723"/>
    </source>
</evidence>
<dbReference type="InterPro" id="IPR036922">
    <property type="entry name" value="Rieske_2Fe-2S_sf"/>
</dbReference>
<dbReference type="AlphaFoldDB" id="A0A830FXW1"/>
<evidence type="ECO:0000313" key="7">
    <source>
        <dbReference type="EMBL" id="MBP1954692.1"/>
    </source>
</evidence>
<dbReference type="Gene3D" id="2.102.10.10">
    <property type="entry name" value="Rieske [2Fe-2S] iron-sulphur domain"/>
    <property type="match status" value="1"/>
</dbReference>
<dbReference type="SUPFAM" id="SSF50022">
    <property type="entry name" value="ISP domain"/>
    <property type="match status" value="1"/>
</dbReference>
<dbReference type="OrthoDB" id="6837at2157"/>
<dbReference type="GO" id="GO:0051537">
    <property type="term" value="F:2 iron, 2 sulfur cluster binding"/>
    <property type="evidence" value="ECO:0007669"/>
    <property type="project" value="UniProtKB-KW"/>
</dbReference>
<comment type="caution">
    <text evidence="6">The sequence shown here is derived from an EMBL/GenBank/DDBJ whole genome shotgun (WGS) entry which is preliminary data.</text>
</comment>
<reference evidence="7" key="3">
    <citation type="submission" date="2021-03" db="EMBL/GenBank/DDBJ databases">
        <title>Genomic Encyclopedia of Type Strains, Phase IV (KMG-IV): sequencing the most valuable type-strain genomes for metagenomic binning, comparative biology and taxonomic classification.</title>
        <authorList>
            <person name="Goeker M."/>
        </authorList>
    </citation>
    <scope>NUCLEOTIDE SEQUENCE</scope>
    <source>
        <strain evidence="7">DSM 22443</strain>
    </source>
</reference>
<proteinExistence type="predicted"/>
<dbReference type="EMBL" id="JAGGKO010000002">
    <property type="protein sequence ID" value="MBP1954692.1"/>
    <property type="molecule type" value="Genomic_DNA"/>
</dbReference>
<dbReference type="RefSeq" id="WP_188870778.1">
    <property type="nucleotide sequence ID" value="NZ_BMOO01000002.1"/>
</dbReference>
<keyword evidence="8" id="KW-1185">Reference proteome</keyword>
<keyword evidence="1" id="KW-0001">2Fe-2S</keyword>
<dbReference type="InterPro" id="IPR017941">
    <property type="entry name" value="Rieske_2Fe-2S"/>
</dbReference>
<dbReference type="Proteomes" id="UP000614609">
    <property type="component" value="Unassembled WGS sequence"/>
</dbReference>
<keyword evidence="3" id="KW-0408">Iron</keyword>
<gene>
    <name evidence="6" type="ORF">GCM10009017_11510</name>
    <name evidence="7" type="ORF">J2752_001604</name>
</gene>
<organism evidence="6 8">
    <name type="scientific">Halarchaeum rubridurum</name>
    <dbReference type="NCBI Taxonomy" id="489911"/>
    <lineage>
        <taxon>Archaea</taxon>
        <taxon>Methanobacteriati</taxon>
        <taxon>Methanobacteriota</taxon>
        <taxon>Stenosarchaea group</taxon>
        <taxon>Halobacteria</taxon>
        <taxon>Halobacteriales</taxon>
        <taxon>Halobacteriaceae</taxon>
    </lineage>
</organism>
<evidence type="ECO:0000313" key="8">
    <source>
        <dbReference type="Proteomes" id="UP000614609"/>
    </source>
</evidence>